<dbReference type="SUPFAM" id="SSF53335">
    <property type="entry name" value="S-adenosyl-L-methionine-dependent methyltransferases"/>
    <property type="match status" value="1"/>
</dbReference>
<reference evidence="1 2" key="1">
    <citation type="journal article" date="2024" name="Science">
        <title>Giant polyketide synthase enzymes in the biosynthesis of giant marine polyether toxins.</title>
        <authorList>
            <person name="Fallon T.R."/>
            <person name="Shende V.V."/>
            <person name="Wierzbicki I.H."/>
            <person name="Pendleton A.L."/>
            <person name="Watervoot N.F."/>
            <person name="Auber R.P."/>
            <person name="Gonzalez D.J."/>
            <person name="Wisecaver J.H."/>
            <person name="Moore B.S."/>
        </authorList>
    </citation>
    <scope>NUCLEOTIDE SEQUENCE [LARGE SCALE GENOMIC DNA]</scope>
    <source>
        <strain evidence="1 2">12B1</strain>
    </source>
</reference>
<dbReference type="Proteomes" id="UP001515480">
    <property type="component" value="Unassembled WGS sequence"/>
</dbReference>
<evidence type="ECO:0008006" key="3">
    <source>
        <dbReference type="Google" id="ProtNLM"/>
    </source>
</evidence>
<sequence>MSSRLADGCTHVFLDVGANRGVHVRFLTEPHLFPSSSYLSRGFFARYFGSNFSTDPAVCAFGFEPNAAHAPRLQRLAQLYRSRGRRVEFFSLAAEASAGVVTMYNHRDDASASDWRFGTKRPSHRPVNVSAIDLGRFVRHELAGRALPPARGVPSQPPSIVMKLDVEGDELSIFESMIESRAICELDLVTWEIHAAQLAAREMRYERHAALWDWIFEHQRPEDEDDIQAPRLAQLRVEWERRRARGATRQFSSCRTRLVATDDESYLMVPDVPLRPWERSESRLRHSKR</sequence>
<keyword evidence="2" id="KW-1185">Reference proteome</keyword>
<evidence type="ECO:0000313" key="1">
    <source>
        <dbReference type="EMBL" id="KAL1498630.1"/>
    </source>
</evidence>
<dbReference type="EMBL" id="JBGBPQ010000027">
    <property type="protein sequence ID" value="KAL1498630.1"/>
    <property type="molecule type" value="Genomic_DNA"/>
</dbReference>
<protein>
    <recommendedName>
        <fullName evidence="3">Methyltransferase FkbM domain-containing protein</fullName>
    </recommendedName>
</protein>
<accession>A0AB34IF28</accession>
<proteinExistence type="predicted"/>
<name>A0AB34IF28_PRYPA</name>
<comment type="caution">
    <text evidence="1">The sequence shown here is derived from an EMBL/GenBank/DDBJ whole genome shotgun (WGS) entry which is preliminary data.</text>
</comment>
<dbReference type="AlphaFoldDB" id="A0AB34IF28"/>
<dbReference type="InterPro" id="IPR029063">
    <property type="entry name" value="SAM-dependent_MTases_sf"/>
</dbReference>
<organism evidence="1 2">
    <name type="scientific">Prymnesium parvum</name>
    <name type="common">Toxic golden alga</name>
    <dbReference type="NCBI Taxonomy" id="97485"/>
    <lineage>
        <taxon>Eukaryota</taxon>
        <taxon>Haptista</taxon>
        <taxon>Haptophyta</taxon>
        <taxon>Prymnesiophyceae</taxon>
        <taxon>Prymnesiales</taxon>
        <taxon>Prymnesiaceae</taxon>
        <taxon>Prymnesium</taxon>
    </lineage>
</organism>
<dbReference type="Gene3D" id="3.40.50.150">
    <property type="entry name" value="Vaccinia Virus protein VP39"/>
    <property type="match status" value="1"/>
</dbReference>
<gene>
    <name evidence="1" type="ORF">AB1Y20_013943</name>
</gene>
<evidence type="ECO:0000313" key="2">
    <source>
        <dbReference type="Proteomes" id="UP001515480"/>
    </source>
</evidence>